<feature type="domain" description="EF-hand" evidence="4">
    <location>
        <begin position="108"/>
        <end position="130"/>
    </location>
</feature>
<dbReference type="InterPro" id="IPR011992">
    <property type="entry name" value="EF-hand-dom_pair"/>
</dbReference>
<feature type="region of interest" description="Disordered" evidence="3">
    <location>
        <begin position="44"/>
        <end position="68"/>
    </location>
</feature>
<evidence type="ECO:0000259" key="4">
    <source>
        <dbReference type="PROSITE" id="PS50222"/>
    </source>
</evidence>
<dbReference type="SUPFAM" id="SSF47473">
    <property type="entry name" value="EF-hand"/>
    <property type="match status" value="1"/>
</dbReference>
<dbReference type="InterPro" id="IPR002048">
    <property type="entry name" value="EF_hand_dom"/>
</dbReference>
<dbReference type="Pfam" id="PF13499">
    <property type="entry name" value="EF-hand_7"/>
    <property type="match status" value="1"/>
</dbReference>
<dbReference type="SMART" id="SM00054">
    <property type="entry name" value="EFh"/>
    <property type="match status" value="1"/>
</dbReference>
<protein>
    <submittedName>
        <fullName evidence="5">EF hand</fullName>
    </submittedName>
</protein>
<feature type="non-terminal residue" evidence="5">
    <location>
        <position position="1"/>
    </location>
</feature>
<feature type="non-terminal residue" evidence="5">
    <location>
        <position position="130"/>
    </location>
</feature>
<dbReference type="EMBL" id="KZ352812">
    <property type="protein sequence ID" value="PIO61927.1"/>
    <property type="molecule type" value="Genomic_DNA"/>
</dbReference>
<dbReference type="PROSITE" id="PS50222">
    <property type="entry name" value="EF_HAND_2"/>
    <property type="match status" value="2"/>
</dbReference>
<dbReference type="AlphaFoldDB" id="A0A2G9TVG4"/>
<reference evidence="5 6" key="1">
    <citation type="submission" date="2015-09" db="EMBL/GenBank/DDBJ databases">
        <title>Draft genome of the parasitic nematode Teladorsagia circumcincta isolate WARC Sus (inbred).</title>
        <authorList>
            <person name="Mitreva M."/>
        </authorList>
    </citation>
    <scope>NUCLEOTIDE SEQUENCE [LARGE SCALE GENOMIC DNA]</scope>
    <source>
        <strain evidence="5 6">S</strain>
    </source>
</reference>
<name>A0A2G9TVG4_TELCI</name>
<keyword evidence="2" id="KW-0106">Calcium</keyword>
<dbReference type="PROSITE" id="PS00018">
    <property type="entry name" value="EF_HAND_1"/>
    <property type="match status" value="1"/>
</dbReference>
<keyword evidence="1" id="KW-0677">Repeat</keyword>
<organism evidence="5 6">
    <name type="scientific">Teladorsagia circumcincta</name>
    <name type="common">Brown stomach worm</name>
    <name type="synonym">Ostertagia circumcincta</name>
    <dbReference type="NCBI Taxonomy" id="45464"/>
    <lineage>
        <taxon>Eukaryota</taxon>
        <taxon>Metazoa</taxon>
        <taxon>Ecdysozoa</taxon>
        <taxon>Nematoda</taxon>
        <taxon>Chromadorea</taxon>
        <taxon>Rhabditida</taxon>
        <taxon>Rhabditina</taxon>
        <taxon>Rhabditomorpha</taxon>
        <taxon>Strongyloidea</taxon>
        <taxon>Trichostrongylidae</taxon>
        <taxon>Teladorsagia</taxon>
    </lineage>
</organism>
<evidence type="ECO:0000256" key="3">
    <source>
        <dbReference type="SAM" id="MobiDB-lite"/>
    </source>
</evidence>
<accession>A0A2G9TVG4</accession>
<dbReference type="OrthoDB" id="26525at2759"/>
<feature type="domain" description="EF-hand" evidence="4">
    <location>
        <begin position="72"/>
        <end position="107"/>
    </location>
</feature>
<dbReference type="InterPro" id="IPR050230">
    <property type="entry name" value="CALM/Myosin/TropC-like"/>
</dbReference>
<evidence type="ECO:0000313" key="6">
    <source>
        <dbReference type="Proteomes" id="UP000230423"/>
    </source>
</evidence>
<dbReference type="FunFam" id="1.10.238.10:FF:000178">
    <property type="entry name" value="Calmodulin-2 A"/>
    <property type="match status" value="1"/>
</dbReference>
<keyword evidence="6" id="KW-1185">Reference proteome</keyword>
<gene>
    <name evidence="5" type="ORF">TELCIR_16535</name>
</gene>
<evidence type="ECO:0000313" key="5">
    <source>
        <dbReference type="EMBL" id="PIO61927.1"/>
    </source>
</evidence>
<dbReference type="GO" id="GO:0005509">
    <property type="term" value="F:calcium ion binding"/>
    <property type="evidence" value="ECO:0007669"/>
    <property type="project" value="InterPro"/>
</dbReference>
<proteinExistence type="predicted"/>
<evidence type="ECO:0000256" key="1">
    <source>
        <dbReference type="ARBA" id="ARBA00022737"/>
    </source>
</evidence>
<dbReference type="Proteomes" id="UP000230423">
    <property type="component" value="Unassembled WGS sequence"/>
</dbReference>
<dbReference type="GO" id="GO:0016460">
    <property type="term" value="C:myosin II complex"/>
    <property type="evidence" value="ECO:0007669"/>
    <property type="project" value="TreeGrafter"/>
</dbReference>
<dbReference type="InterPro" id="IPR018247">
    <property type="entry name" value="EF_Hand_1_Ca_BS"/>
</dbReference>
<dbReference type="Gene3D" id="1.10.238.10">
    <property type="entry name" value="EF-hand"/>
    <property type="match status" value="1"/>
</dbReference>
<evidence type="ECO:0000256" key="2">
    <source>
        <dbReference type="ARBA" id="ARBA00022837"/>
    </source>
</evidence>
<dbReference type="PANTHER" id="PTHR23048">
    <property type="entry name" value="MYOSIN LIGHT CHAIN 1, 3"/>
    <property type="match status" value="1"/>
</dbReference>
<dbReference type="PANTHER" id="PTHR23048:SF59">
    <property type="entry name" value="EF-HAND SUPERFAMILY PROTEIN"/>
    <property type="match status" value="1"/>
</dbReference>
<sequence>TLSPGIVEQKPKDAYGIPPNQQVLIPESALQAVLPFSPIHALSREAPASDREMHRQYTNNSGSTEAEEFTQEELQEFAQAFKMFDKDGNGTMNIKELGVAMRTLGMNPTEEELQNMVNEYDVDGNGKIDF</sequence>
<dbReference type="CDD" id="cd00051">
    <property type="entry name" value="EFh"/>
    <property type="match status" value="1"/>
</dbReference>